<evidence type="ECO:0000313" key="2">
    <source>
        <dbReference type="EMBL" id="JAI59028.1"/>
    </source>
</evidence>
<dbReference type="CDD" id="cd03714">
    <property type="entry name" value="RT_DIRS1"/>
    <property type="match status" value="1"/>
</dbReference>
<evidence type="ECO:0000259" key="1">
    <source>
        <dbReference type="PROSITE" id="PS50878"/>
    </source>
</evidence>
<dbReference type="CDD" id="cd09275">
    <property type="entry name" value="RNase_HI_RT_DIRS1"/>
    <property type="match status" value="1"/>
</dbReference>
<dbReference type="PANTHER" id="PTHR33050">
    <property type="entry name" value="REVERSE TRANSCRIPTASE DOMAIN-CONTAINING PROTEIN"/>
    <property type="match status" value="1"/>
</dbReference>
<dbReference type="SUPFAM" id="SSF56672">
    <property type="entry name" value="DNA/RNA polymerases"/>
    <property type="match status" value="1"/>
</dbReference>
<sequence length="609" mass="69096">MLTFIQQKVVERCSHISDLGFYSNVFPTRKKDGTARVILNLKKLNDFVKHVHFKMSSIKEVLSLLQENCFFMTIDFKDAYFSVRIQPEDRKWLRFMWNNQSFQFTCLPQGLTSAPRIFTKLLKPILSHLRKLGILIVCYIDDCILMASSAQELEDNAMYALQMFDSVGLTVNVKKSVLSPTQEVEFLGIILNSVTMTASLPSRRKESIKAHGLSLLRGGSTLHDLAAFIGLAVASEAAVNLAPLRYKYLEIVRNKELTLSKGNYNSVISLDSHARDIIRWWIDNIDSQTKSLVSCPPDLEIHTDACLTGWGAKVGDARTGGHWAHAELDHINCLELKAILLSLRSLCKRCEQTHIRLRSDNSTAIACINRCGSTKLSLNTLTEQIFDWAAMRDITLSAEYVRGIDNVEADAESRVRNIDTEWMLLPCIFNRLCEVFFFPDIDLFASRINAQLSSYVSWKPDPYASFTNAFTFPWSNWRCYAFPPFSVIGRMLGKILEDKATSLTILPLWPTQVWFPMALRLLIAPPRLLPRASLTLPQDPSRVHPQTSKLILSAMILSGDPLHTEAFRRKLPNFCFNRGDRARNYNMGRISKDGCVFVSAGKLILFDHL</sequence>
<proteinExistence type="predicted"/>
<dbReference type="PANTHER" id="PTHR33050:SF7">
    <property type="entry name" value="RIBONUCLEASE H"/>
    <property type="match status" value="1"/>
</dbReference>
<accession>A0A0P4VTJ2</accession>
<dbReference type="Pfam" id="PF00078">
    <property type="entry name" value="RVT_1"/>
    <property type="match status" value="1"/>
</dbReference>
<dbReference type="Gene3D" id="3.30.70.270">
    <property type="match status" value="1"/>
</dbReference>
<dbReference type="EMBL" id="GDRN01098081">
    <property type="protein sequence ID" value="JAI59028.1"/>
    <property type="molecule type" value="Transcribed_RNA"/>
</dbReference>
<protein>
    <recommendedName>
        <fullName evidence="1">Reverse transcriptase domain-containing protein</fullName>
    </recommendedName>
</protein>
<dbReference type="InterPro" id="IPR052055">
    <property type="entry name" value="Hepadnavirus_pol/RT"/>
</dbReference>
<feature type="domain" description="Reverse transcriptase" evidence="1">
    <location>
        <begin position="9"/>
        <end position="191"/>
    </location>
</feature>
<dbReference type="InterPro" id="IPR043502">
    <property type="entry name" value="DNA/RNA_pol_sf"/>
</dbReference>
<name>A0A0P4VTJ2_SCYOL</name>
<dbReference type="AlphaFoldDB" id="A0A0P4VTJ2"/>
<organism evidence="2">
    <name type="scientific">Scylla olivacea</name>
    <name type="common">Orange mud crab</name>
    <name type="synonym">Cancer olivacea</name>
    <dbReference type="NCBI Taxonomy" id="85551"/>
    <lineage>
        <taxon>Eukaryota</taxon>
        <taxon>Metazoa</taxon>
        <taxon>Ecdysozoa</taxon>
        <taxon>Arthropoda</taxon>
        <taxon>Crustacea</taxon>
        <taxon>Multicrustacea</taxon>
        <taxon>Malacostraca</taxon>
        <taxon>Eumalacostraca</taxon>
        <taxon>Eucarida</taxon>
        <taxon>Decapoda</taxon>
        <taxon>Pleocyemata</taxon>
        <taxon>Brachyura</taxon>
        <taxon>Eubrachyura</taxon>
        <taxon>Portunoidea</taxon>
        <taxon>Portunidae</taxon>
        <taxon>Portuninae</taxon>
        <taxon>Scylla</taxon>
    </lineage>
</organism>
<dbReference type="GO" id="GO:0071897">
    <property type="term" value="P:DNA biosynthetic process"/>
    <property type="evidence" value="ECO:0007669"/>
    <property type="project" value="UniProtKB-ARBA"/>
</dbReference>
<dbReference type="InterPro" id="IPR000477">
    <property type="entry name" value="RT_dom"/>
</dbReference>
<dbReference type="InterPro" id="IPR043128">
    <property type="entry name" value="Rev_trsase/Diguanyl_cyclase"/>
</dbReference>
<reference evidence="2" key="1">
    <citation type="submission" date="2015-09" db="EMBL/GenBank/DDBJ databases">
        <title>Scylla olivacea transcriptome.</title>
        <authorList>
            <person name="Ikhwanuddin M."/>
        </authorList>
    </citation>
    <scope>NUCLEOTIDE SEQUENCE</scope>
</reference>
<dbReference type="PROSITE" id="PS50878">
    <property type="entry name" value="RT_POL"/>
    <property type="match status" value="1"/>
</dbReference>
<dbReference type="Gene3D" id="3.10.10.10">
    <property type="entry name" value="HIV Type 1 Reverse Transcriptase, subunit A, domain 1"/>
    <property type="match status" value="1"/>
</dbReference>